<keyword evidence="2" id="KW-1185">Reference proteome</keyword>
<gene>
    <name evidence="1" type="ORF">NSMM_80003</name>
</gene>
<protein>
    <submittedName>
        <fullName evidence="1">Uncharacterized protein</fullName>
    </submittedName>
</protein>
<name>A0A1G5SHU0_9PROT</name>
<dbReference type="AlphaFoldDB" id="A0A1G5SHU0"/>
<dbReference type="Proteomes" id="UP000198729">
    <property type="component" value="Unassembled WGS sequence"/>
</dbReference>
<accession>A0A1G5SHU0</accession>
<reference evidence="1 2" key="1">
    <citation type="submission" date="2016-10" db="EMBL/GenBank/DDBJ databases">
        <authorList>
            <person name="de Groot N.N."/>
        </authorList>
    </citation>
    <scope>NUCLEOTIDE SEQUENCE [LARGE SCALE GENOMIC DNA]</scope>
    <source>
        <strain evidence="1">1</strain>
    </source>
</reference>
<dbReference type="EMBL" id="FMWO01000091">
    <property type="protein sequence ID" value="SCZ86785.1"/>
    <property type="molecule type" value="Genomic_DNA"/>
</dbReference>
<sequence>MAIAARVWQPNFVLTRITSNQHLGRDIISAAHKRTQSR</sequence>
<evidence type="ECO:0000313" key="2">
    <source>
        <dbReference type="Proteomes" id="UP000198729"/>
    </source>
</evidence>
<organism evidence="1 2">
    <name type="scientific">Nitrosomonas mobilis</name>
    <dbReference type="NCBI Taxonomy" id="51642"/>
    <lineage>
        <taxon>Bacteria</taxon>
        <taxon>Pseudomonadati</taxon>
        <taxon>Pseudomonadota</taxon>
        <taxon>Betaproteobacteria</taxon>
        <taxon>Nitrosomonadales</taxon>
        <taxon>Nitrosomonadaceae</taxon>
        <taxon>Nitrosomonas</taxon>
    </lineage>
</organism>
<proteinExistence type="predicted"/>
<evidence type="ECO:0000313" key="1">
    <source>
        <dbReference type="EMBL" id="SCZ86785.1"/>
    </source>
</evidence>